<evidence type="ECO:0000313" key="5">
    <source>
        <dbReference type="EMBL" id="KAG5570575.1"/>
    </source>
</evidence>
<gene>
    <name evidence="5" type="ORF">H5410_060341</name>
</gene>
<dbReference type="OrthoDB" id="676979at2759"/>
<dbReference type="InterPro" id="IPR051582">
    <property type="entry name" value="LRR_extensin-like_regulator"/>
</dbReference>
<keyword evidence="3" id="KW-0732">Signal</keyword>
<comment type="subcellular location">
    <subcellularLocation>
        <location evidence="1">Secreted</location>
    </subcellularLocation>
</comment>
<keyword evidence="4" id="KW-0677">Repeat</keyword>
<dbReference type="Gene3D" id="3.80.10.10">
    <property type="entry name" value="Ribonuclease Inhibitor"/>
    <property type="match status" value="1"/>
</dbReference>
<feature type="non-terminal residue" evidence="5">
    <location>
        <position position="113"/>
    </location>
</feature>
<proteinExistence type="predicted"/>
<comment type="caution">
    <text evidence="5">The sequence shown here is derived from an EMBL/GenBank/DDBJ whole genome shotgun (WGS) entry which is preliminary data.</text>
</comment>
<keyword evidence="2" id="KW-0964">Secreted</keyword>
<accession>A0A9J5W5C9</accession>
<evidence type="ECO:0000256" key="3">
    <source>
        <dbReference type="ARBA" id="ARBA00022729"/>
    </source>
</evidence>
<evidence type="ECO:0000256" key="4">
    <source>
        <dbReference type="ARBA" id="ARBA00022737"/>
    </source>
</evidence>
<protein>
    <submittedName>
        <fullName evidence="5">Uncharacterized protein</fullName>
    </submittedName>
</protein>
<evidence type="ECO:0000256" key="1">
    <source>
        <dbReference type="ARBA" id="ARBA00004613"/>
    </source>
</evidence>
<name>A0A9J5W5C9_SOLCO</name>
<keyword evidence="6" id="KW-1185">Reference proteome</keyword>
<dbReference type="EMBL" id="JACXVP010000012">
    <property type="protein sequence ID" value="KAG5570575.1"/>
    <property type="molecule type" value="Genomic_DNA"/>
</dbReference>
<evidence type="ECO:0000313" key="6">
    <source>
        <dbReference type="Proteomes" id="UP000824120"/>
    </source>
</evidence>
<dbReference type="PANTHER" id="PTHR32093">
    <property type="entry name" value="LEUCINE-RICH REPEAT EXTENSIN-LIKE PROTEIN 3-RELATED"/>
    <property type="match status" value="1"/>
</dbReference>
<evidence type="ECO:0000256" key="2">
    <source>
        <dbReference type="ARBA" id="ARBA00022525"/>
    </source>
</evidence>
<dbReference type="PANTHER" id="PTHR32093:SF128">
    <property type="entry name" value="LEUCINE-RICH REPEAT-CONTAINING N-TERMINAL PLANT-TYPE DOMAIN-CONTAINING PROTEIN"/>
    <property type="match status" value="1"/>
</dbReference>
<dbReference type="GO" id="GO:0005576">
    <property type="term" value="C:extracellular region"/>
    <property type="evidence" value="ECO:0007669"/>
    <property type="project" value="UniProtKB-SubCell"/>
</dbReference>
<dbReference type="AlphaFoldDB" id="A0A9J5W5C9"/>
<organism evidence="5 6">
    <name type="scientific">Solanum commersonii</name>
    <name type="common">Commerson's wild potato</name>
    <name type="synonym">Commerson's nightshade</name>
    <dbReference type="NCBI Taxonomy" id="4109"/>
    <lineage>
        <taxon>Eukaryota</taxon>
        <taxon>Viridiplantae</taxon>
        <taxon>Streptophyta</taxon>
        <taxon>Embryophyta</taxon>
        <taxon>Tracheophyta</taxon>
        <taxon>Spermatophyta</taxon>
        <taxon>Magnoliopsida</taxon>
        <taxon>eudicotyledons</taxon>
        <taxon>Gunneridae</taxon>
        <taxon>Pentapetalae</taxon>
        <taxon>asterids</taxon>
        <taxon>lamiids</taxon>
        <taxon>Solanales</taxon>
        <taxon>Solanaceae</taxon>
        <taxon>Solanoideae</taxon>
        <taxon>Solaneae</taxon>
        <taxon>Solanum</taxon>
    </lineage>
</organism>
<reference evidence="5 6" key="1">
    <citation type="submission" date="2020-09" db="EMBL/GenBank/DDBJ databases">
        <title>De no assembly of potato wild relative species, Solanum commersonii.</title>
        <authorList>
            <person name="Cho K."/>
        </authorList>
    </citation>
    <scope>NUCLEOTIDE SEQUENCE [LARGE SCALE GENOMIC DNA]</scope>
    <source>
        <strain evidence="5">LZ3.2</strain>
        <tissue evidence="5">Leaf</tissue>
    </source>
</reference>
<dbReference type="InterPro" id="IPR032675">
    <property type="entry name" value="LRR_dom_sf"/>
</dbReference>
<sequence>SLFTGCIPYELGLLRIAIVIDIGFNMLTGSLSCSLECLKNVDDQLNFAKKLLYGQIPEVMCSLRNIWPLCRELIKNEVLNVEKNCIIGLPNKRSIPKCVIFRMQIRNKGREIY</sequence>
<dbReference type="Proteomes" id="UP000824120">
    <property type="component" value="Chromosome 12"/>
</dbReference>